<gene>
    <name evidence="1" type="ORF">LOK49_LG03G01144</name>
</gene>
<name>A0ACC0IAD0_9ERIC</name>
<keyword evidence="2" id="KW-1185">Reference proteome</keyword>
<organism evidence="1 2">
    <name type="scientific">Camellia lanceoleosa</name>
    <dbReference type="NCBI Taxonomy" id="1840588"/>
    <lineage>
        <taxon>Eukaryota</taxon>
        <taxon>Viridiplantae</taxon>
        <taxon>Streptophyta</taxon>
        <taxon>Embryophyta</taxon>
        <taxon>Tracheophyta</taxon>
        <taxon>Spermatophyta</taxon>
        <taxon>Magnoliopsida</taxon>
        <taxon>eudicotyledons</taxon>
        <taxon>Gunneridae</taxon>
        <taxon>Pentapetalae</taxon>
        <taxon>asterids</taxon>
        <taxon>Ericales</taxon>
        <taxon>Theaceae</taxon>
        <taxon>Camellia</taxon>
    </lineage>
</organism>
<proteinExistence type="predicted"/>
<reference evidence="1 2" key="1">
    <citation type="journal article" date="2022" name="Plant J.">
        <title>Chromosome-level genome of Camellia lanceoleosa provides a valuable resource for understanding genome evolution and self-incompatibility.</title>
        <authorList>
            <person name="Gong W."/>
            <person name="Xiao S."/>
            <person name="Wang L."/>
            <person name="Liao Z."/>
            <person name="Chang Y."/>
            <person name="Mo W."/>
            <person name="Hu G."/>
            <person name="Li W."/>
            <person name="Zhao G."/>
            <person name="Zhu H."/>
            <person name="Hu X."/>
            <person name="Ji K."/>
            <person name="Xiang X."/>
            <person name="Song Q."/>
            <person name="Yuan D."/>
            <person name="Jin S."/>
            <person name="Zhang L."/>
        </authorList>
    </citation>
    <scope>NUCLEOTIDE SEQUENCE [LARGE SCALE GENOMIC DNA]</scope>
    <source>
        <strain evidence="1">SQ_2022a</strain>
    </source>
</reference>
<comment type="caution">
    <text evidence="1">The sequence shown here is derived from an EMBL/GenBank/DDBJ whole genome shotgun (WGS) entry which is preliminary data.</text>
</comment>
<dbReference type="EMBL" id="CM045763">
    <property type="protein sequence ID" value="KAI8022649.1"/>
    <property type="molecule type" value="Genomic_DNA"/>
</dbReference>
<sequence length="235" mass="26553">MMANTRCTGKTHTGSDLNYDRKTELKAFDDTKAGVKGLVDSGLSKVPRIFINHQPNNQNSADSNNIELKHSIPVIDLGGINNDTRGRVEAVVRVREACERWGFFQVVNHGIKKSVMEEMTERVKRFNEQETEVKKRFYTRDVTRKKVLFNTNFDLFSASSANWRDTLSCIMAPHPPHPEELPEICSDQILEGSNEIGTQFVRTDVGGSRAEPKPLEGHGLFRWDPTNETLLPSLP</sequence>
<accession>A0ACC0IAD0</accession>
<dbReference type="Proteomes" id="UP001060215">
    <property type="component" value="Chromosome 6"/>
</dbReference>
<evidence type="ECO:0000313" key="1">
    <source>
        <dbReference type="EMBL" id="KAI8022649.1"/>
    </source>
</evidence>
<evidence type="ECO:0000313" key="2">
    <source>
        <dbReference type="Proteomes" id="UP001060215"/>
    </source>
</evidence>
<protein>
    <submittedName>
        <fullName evidence="1">Uncharacterized protein</fullName>
    </submittedName>
</protein>